<reference evidence="9" key="3">
    <citation type="journal article" date="2004" name="J. Bacteriol.">
        <title>Cloning Serratia entomophila antifeeding genes--a putative defective prophage active against the grass grub Costelytra zealandica.</title>
        <authorList>
            <person name="Hurst M.R."/>
            <person name="Glare T.R."/>
            <person name="Jackson T.A."/>
        </authorList>
    </citation>
    <scope>NUCLEOTIDE SEQUENCE</scope>
    <source>
        <strain evidence="9">A1MO2</strain>
        <plasmid evidence="9">pADAP</plasmid>
    </source>
</reference>
<organism evidence="9">
    <name type="scientific">Serratia entomophila</name>
    <dbReference type="NCBI Taxonomy" id="42906"/>
    <lineage>
        <taxon>Bacteria</taxon>
        <taxon>Pseudomonadati</taxon>
        <taxon>Pseudomonadota</taxon>
        <taxon>Gammaproteobacteria</taxon>
        <taxon>Enterobacterales</taxon>
        <taxon>Yersiniaceae</taxon>
        <taxon>Serratia</taxon>
    </lineage>
</organism>
<geneLocation type="plasmid" evidence="9">
    <name>pADAP</name>
</geneLocation>
<keyword evidence="6 7" id="KW-0472">Membrane</keyword>
<comment type="similarity">
    <text evidence="2">Belongs to the GSP F family.</text>
</comment>
<dbReference type="InterPro" id="IPR042094">
    <property type="entry name" value="T2SS_GspF_sf"/>
</dbReference>
<dbReference type="PANTHER" id="PTHR30012:SF0">
    <property type="entry name" value="TYPE II SECRETION SYSTEM PROTEIN F-RELATED"/>
    <property type="match status" value="1"/>
</dbReference>
<dbReference type="GO" id="GO:0005886">
    <property type="term" value="C:plasma membrane"/>
    <property type="evidence" value="ECO:0007669"/>
    <property type="project" value="UniProtKB-SubCell"/>
</dbReference>
<dbReference type="GeneID" id="75025168"/>
<feature type="domain" description="Type II secretion system protein GspF" evidence="8">
    <location>
        <begin position="241"/>
        <end position="360"/>
    </location>
</feature>
<evidence type="ECO:0000256" key="7">
    <source>
        <dbReference type="SAM" id="Phobius"/>
    </source>
</evidence>
<dbReference type="AlphaFoldDB" id="Q7BQW6"/>
<reference evidence="9" key="1">
    <citation type="journal article" date="2000" name="J. Bacteriol.">
        <title>Plasmid-located pathogenicity determinants of Serratia entomophila, the causal agent of amber disease of grass grub, show similarity to the insecticidal toxins of Photorhabdus luminescens.</title>
        <authorList>
            <person name="Hurst M.R."/>
            <person name="Glare T.R."/>
            <person name="Jackson T.A."/>
            <person name="Ronson C.W."/>
        </authorList>
    </citation>
    <scope>NUCLEOTIDE SEQUENCE</scope>
    <source>
        <strain evidence="9">A1MO2</strain>
        <plasmid evidence="9">pADAP</plasmid>
    </source>
</reference>
<reference evidence="9" key="4">
    <citation type="submission" date="2017-12" db="EMBL/GenBank/DDBJ databases">
        <authorList>
            <person name="Hurst M.R.H."/>
        </authorList>
    </citation>
    <scope>NUCLEOTIDE SEQUENCE</scope>
    <source>
        <strain evidence="9">A1MO2</strain>
        <plasmid evidence="9">pADAP</plasmid>
    </source>
</reference>
<keyword evidence="9" id="KW-0614">Plasmid</keyword>
<evidence type="ECO:0000256" key="4">
    <source>
        <dbReference type="ARBA" id="ARBA00022692"/>
    </source>
</evidence>
<feature type="transmembrane region" description="Helical" evidence="7">
    <location>
        <begin position="144"/>
        <end position="164"/>
    </location>
</feature>
<name>Q7BQW6_9GAMM</name>
<accession>Q7BQW6</accession>
<dbReference type="Gene3D" id="1.20.81.30">
    <property type="entry name" value="Type II secretion system (T2SS), domain F"/>
    <property type="match status" value="1"/>
</dbReference>
<evidence type="ECO:0000259" key="8">
    <source>
        <dbReference type="Pfam" id="PF00482"/>
    </source>
</evidence>
<dbReference type="InterPro" id="IPR003004">
    <property type="entry name" value="GspF/PilC"/>
</dbReference>
<evidence type="ECO:0000313" key="9">
    <source>
        <dbReference type="EMBL" id="AAR13120.1"/>
    </source>
</evidence>
<evidence type="ECO:0000256" key="5">
    <source>
        <dbReference type="ARBA" id="ARBA00022989"/>
    </source>
</evidence>
<dbReference type="Pfam" id="PF00482">
    <property type="entry name" value="T2SSF"/>
    <property type="match status" value="2"/>
</dbReference>
<comment type="subcellular location">
    <subcellularLocation>
        <location evidence="1">Cell membrane</location>
        <topology evidence="1">Multi-pass membrane protein</topology>
    </subcellularLocation>
</comment>
<feature type="domain" description="Type II secretion system protein GspF" evidence="8">
    <location>
        <begin position="45"/>
        <end position="165"/>
    </location>
</feature>
<evidence type="ECO:0000256" key="3">
    <source>
        <dbReference type="ARBA" id="ARBA00022475"/>
    </source>
</evidence>
<evidence type="ECO:0000256" key="1">
    <source>
        <dbReference type="ARBA" id="ARBA00004651"/>
    </source>
</evidence>
<keyword evidence="3" id="KW-1003">Cell membrane</keyword>
<protein>
    <submittedName>
        <fullName evidence="9">PilR</fullName>
    </submittedName>
</protein>
<keyword evidence="4 7" id="KW-0812">Transmembrane</keyword>
<evidence type="ECO:0000256" key="2">
    <source>
        <dbReference type="ARBA" id="ARBA00005745"/>
    </source>
</evidence>
<sequence length="371" mass="41220">MMLGLRERLAALRSKVPLSKNMNEGLGRWLAKKTFSTADRLTLYEDLAFLLDNNLKVEKALQAMIGSYGGKRPPVVYCLEEMLSALRQGKSVDQGLTSWIPRQEAAILSGGVQDGNLAAALYRAITVVQGMADMKSALVSTLTYPLMLLATTFAMMKMVTVYFLPRLESLSDRGNWVGALWWLSAISEFFVNHAIILGLFIILFVAFVIWSMPNLIGKTRQHVLDRLLPWSVYRDVLGVGFLLNFSALMRAQVKTEDAIEMLSRYAPPWLYERLAATQRQVKQGSHLGLALRNAGYGFPSPRAIDKLVLLTDGDNAEIIIENFARAWLVQTVVRIKRTASLLSNIALGTNAGYMILIVLATQNLNDLVGAH</sequence>
<proteinExistence type="inferred from homology"/>
<dbReference type="PANTHER" id="PTHR30012">
    <property type="entry name" value="GENERAL SECRETION PATHWAY PROTEIN"/>
    <property type="match status" value="1"/>
</dbReference>
<reference evidence="9" key="2">
    <citation type="journal article" date="2003" name="Plasmid">
        <title>Peripheral sequences of the Serratia entomophila pADAP virulence-associated region.</title>
        <authorList>
            <person name="Hurst M.R."/>
            <person name="O'Callaghan M."/>
            <person name="Glare T.R."/>
        </authorList>
    </citation>
    <scope>NUCLEOTIDE SEQUENCE</scope>
    <source>
        <strain evidence="9">A1MO2</strain>
        <plasmid evidence="9">pADAP</plasmid>
    </source>
</reference>
<feature type="transmembrane region" description="Helical" evidence="7">
    <location>
        <begin position="190"/>
        <end position="210"/>
    </location>
</feature>
<keyword evidence="5 7" id="KW-1133">Transmembrane helix</keyword>
<dbReference type="EMBL" id="AF135182">
    <property type="protein sequence ID" value="AAR13120.1"/>
    <property type="molecule type" value="Genomic_DNA"/>
</dbReference>
<dbReference type="RefSeq" id="WP_010895753.1">
    <property type="nucleotide sequence ID" value="NZ_CAMIPK010000009.1"/>
</dbReference>
<dbReference type="InterPro" id="IPR018076">
    <property type="entry name" value="T2SS_GspF_dom"/>
</dbReference>
<feature type="transmembrane region" description="Helical" evidence="7">
    <location>
        <begin position="341"/>
        <end position="361"/>
    </location>
</feature>
<gene>
    <name evidence="9" type="primary">pilR</name>
</gene>
<evidence type="ECO:0000256" key="6">
    <source>
        <dbReference type="ARBA" id="ARBA00023136"/>
    </source>
</evidence>